<proteinExistence type="predicted"/>
<dbReference type="Proteomes" id="UP001322277">
    <property type="component" value="Chromosome 9"/>
</dbReference>
<dbReference type="KEGG" id="cdet:87950269"/>
<evidence type="ECO:0000313" key="2">
    <source>
        <dbReference type="Proteomes" id="UP001322277"/>
    </source>
</evidence>
<protein>
    <submittedName>
        <fullName evidence="1">Uncharacterized protein</fullName>
    </submittedName>
</protein>
<name>A0AAX4IZZ7_9PEZI</name>
<dbReference type="AlphaFoldDB" id="A0AAX4IZZ7"/>
<reference evidence="2" key="1">
    <citation type="journal article" date="2023" name="bioRxiv">
        <title>Complete genome of the Medicago anthracnose fungus, Colletotrichum destructivum, reveals a mini-chromosome-like region within a core chromosome.</title>
        <authorList>
            <person name="Lapalu N."/>
            <person name="Simon A."/>
            <person name="Lu A."/>
            <person name="Plaumann P.-L."/>
            <person name="Amselem J."/>
            <person name="Pigne S."/>
            <person name="Auger A."/>
            <person name="Koch C."/>
            <person name="Dallery J.-F."/>
            <person name="O'Connell R.J."/>
        </authorList>
    </citation>
    <scope>NUCLEOTIDE SEQUENCE [LARGE SCALE GENOMIC DNA]</scope>
    <source>
        <strain evidence="2">CBS 520.97</strain>
    </source>
</reference>
<gene>
    <name evidence="1" type="ORF">CDEST_13769</name>
</gene>
<sequence length="129" mass="13508">MPICAPSEKKKIEGGGGVALYGCCPSTHPSIQNNDTLPCCAVVTTPRGPKRPKGGAGQSSCLLIPLLVLQMFPPNCFIVPECHIIPAGSHPRSPLCLTTIRGSLHVVLRPPPPRVGRGTRTTPVTIALS</sequence>
<dbReference type="EMBL" id="CP137313">
    <property type="protein sequence ID" value="WQF88755.1"/>
    <property type="molecule type" value="Genomic_DNA"/>
</dbReference>
<dbReference type="GeneID" id="87950269"/>
<keyword evidence="2" id="KW-1185">Reference proteome</keyword>
<evidence type="ECO:0000313" key="1">
    <source>
        <dbReference type="EMBL" id="WQF88755.1"/>
    </source>
</evidence>
<dbReference type="RefSeq" id="XP_062785976.1">
    <property type="nucleotide sequence ID" value="XM_062929925.1"/>
</dbReference>
<accession>A0AAX4IZZ7</accession>
<organism evidence="1 2">
    <name type="scientific">Colletotrichum destructivum</name>
    <dbReference type="NCBI Taxonomy" id="34406"/>
    <lineage>
        <taxon>Eukaryota</taxon>
        <taxon>Fungi</taxon>
        <taxon>Dikarya</taxon>
        <taxon>Ascomycota</taxon>
        <taxon>Pezizomycotina</taxon>
        <taxon>Sordariomycetes</taxon>
        <taxon>Hypocreomycetidae</taxon>
        <taxon>Glomerellales</taxon>
        <taxon>Glomerellaceae</taxon>
        <taxon>Colletotrichum</taxon>
        <taxon>Colletotrichum destructivum species complex</taxon>
    </lineage>
</organism>